<evidence type="ECO:0000313" key="4">
    <source>
        <dbReference type="Proteomes" id="UP000242470"/>
    </source>
</evidence>
<dbReference type="PANTHER" id="PTHR36110:SF4">
    <property type="entry name" value="RING-CLEAVING DIOXYGENASE MHQA-RELATED"/>
    <property type="match status" value="1"/>
</dbReference>
<protein>
    <submittedName>
        <fullName evidence="3">Ring-cleaving dioxygenase</fullName>
    </submittedName>
    <submittedName>
        <fullName evidence="2">VOC family protein</fullName>
    </submittedName>
</protein>
<dbReference type="AlphaFoldDB" id="A0AAP8TSY2"/>
<reference evidence="3 4" key="1">
    <citation type="submission" date="2017-08" db="EMBL/GenBank/DDBJ databases">
        <title>Draft genome sequences of 64 type strains of genus Staph aureus.</title>
        <authorList>
            <person name="Cole K."/>
            <person name="Golubchik T."/>
            <person name="Russell J."/>
            <person name="Foster D."/>
            <person name="Llewelyn M."/>
            <person name="Wilson D."/>
            <person name="Crook D."/>
            <person name="Paul J."/>
        </authorList>
    </citation>
    <scope>NUCLEOTIDE SEQUENCE [LARGE SCALE GENOMIC DNA]</scope>
    <source>
        <strain evidence="3 4">NCTC 12101</strain>
    </source>
</reference>
<evidence type="ECO:0000313" key="3">
    <source>
        <dbReference type="EMBL" id="PNZ67015.1"/>
    </source>
</evidence>
<keyword evidence="3" id="KW-0560">Oxidoreductase</keyword>
<evidence type="ECO:0000259" key="1">
    <source>
        <dbReference type="PROSITE" id="PS51819"/>
    </source>
</evidence>
<keyword evidence="3" id="KW-0223">Dioxygenase</keyword>
<organism evidence="3 4">
    <name type="scientific">Staphylococcus auricularis</name>
    <dbReference type="NCBI Taxonomy" id="29379"/>
    <lineage>
        <taxon>Bacteria</taxon>
        <taxon>Bacillati</taxon>
        <taxon>Bacillota</taxon>
        <taxon>Bacilli</taxon>
        <taxon>Bacillales</taxon>
        <taxon>Staphylococcaceae</taxon>
        <taxon>Staphylococcus</taxon>
    </lineage>
</organism>
<dbReference type="InterPro" id="IPR029068">
    <property type="entry name" value="Glyas_Bleomycin-R_OHBP_Dase"/>
</dbReference>
<dbReference type="PROSITE" id="PS51819">
    <property type="entry name" value="VOC"/>
    <property type="match status" value="1"/>
</dbReference>
<dbReference type="EMBL" id="PPQW01000044">
    <property type="protein sequence ID" value="PNZ67015.1"/>
    <property type="molecule type" value="Genomic_DNA"/>
</dbReference>
<dbReference type="InterPro" id="IPR004360">
    <property type="entry name" value="Glyas_Fos-R_dOase_dom"/>
</dbReference>
<dbReference type="InterPro" id="IPR052537">
    <property type="entry name" value="Extradiol_RC_dioxygenase"/>
</dbReference>
<dbReference type="SUPFAM" id="SSF54593">
    <property type="entry name" value="Glyoxalase/Bleomycin resistance protein/Dihydroxybiphenyl dioxygenase"/>
    <property type="match status" value="1"/>
</dbReference>
<dbReference type="InterPro" id="IPR037523">
    <property type="entry name" value="VOC_core"/>
</dbReference>
<dbReference type="RefSeq" id="WP_059106339.1">
    <property type="nucleotide sequence ID" value="NZ_AP024589.1"/>
</dbReference>
<dbReference type="GeneID" id="64983024"/>
<dbReference type="EMBL" id="JAUHQC010000009">
    <property type="protein sequence ID" value="MDN4532948.1"/>
    <property type="molecule type" value="Genomic_DNA"/>
</dbReference>
<feature type="domain" description="VOC" evidence="1">
    <location>
        <begin position="6"/>
        <end position="131"/>
    </location>
</feature>
<dbReference type="Gene3D" id="3.10.180.10">
    <property type="entry name" value="2,3-Dihydroxybiphenyl 1,2-Dioxygenase, domain 1"/>
    <property type="match status" value="2"/>
</dbReference>
<dbReference type="Proteomes" id="UP000242470">
    <property type="component" value="Unassembled WGS sequence"/>
</dbReference>
<dbReference type="Pfam" id="PF00903">
    <property type="entry name" value="Glyoxalase"/>
    <property type="match status" value="1"/>
</dbReference>
<comment type="caution">
    <text evidence="3">The sequence shown here is derived from an EMBL/GenBank/DDBJ whole genome shotgun (WGS) entry which is preliminary data.</text>
</comment>
<dbReference type="PANTHER" id="PTHR36110">
    <property type="entry name" value="RING-CLEAVING DIOXYGENASE MHQE-RELATED"/>
    <property type="match status" value="1"/>
</dbReference>
<name>A0AAP8TSY2_9STAP</name>
<gene>
    <name evidence="3" type="ORF">CD158_07095</name>
    <name evidence="2" type="ORF">QYH67_05045</name>
</gene>
<accession>A0AAP8TSY2</accession>
<evidence type="ECO:0000313" key="2">
    <source>
        <dbReference type="EMBL" id="MDN4532948.1"/>
    </source>
</evidence>
<proteinExistence type="predicted"/>
<reference evidence="2" key="2">
    <citation type="submission" date="2023-07" db="EMBL/GenBank/DDBJ databases">
        <title>Evaluation of the beneficial properties of pineapple isolates.</title>
        <authorList>
            <person name="Adefiranye O."/>
        </authorList>
    </citation>
    <scope>NUCLEOTIDE SEQUENCE</scope>
    <source>
        <strain evidence="2">PAPLE_T1</strain>
    </source>
</reference>
<dbReference type="GO" id="GO:0051213">
    <property type="term" value="F:dioxygenase activity"/>
    <property type="evidence" value="ECO:0007669"/>
    <property type="project" value="UniProtKB-KW"/>
</dbReference>
<sequence>MSHIIGHHHISMYTKDAKANKDFYTNVLGLRLVEKSVNQDDPSMYHLFFGDEIGTPGTLLSFFELPNIGRNHPGTNSIYRLSLLVPSEEALTFFEQRLQDAEVKTERMRYLGQAALLFKDIDDLEIVLVVNGDHTLPTAWRHNRYTDIPESYQILGLGPVELRVRDKEATVSFLRDVLEYHQRDFDEVTVYTLDDDGLYTDFVVVEQQGEHVRPGRGYVHHIAVNTPSDDDLNTIYKRIQNEPRKNSGIIDRFFFKSLYYRQNKIMFEFATAEPGFTVDTPIEDLGKTLNLPDFMQDRREEIEQNLHEL</sequence>
<dbReference type="Proteomes" id="UP001171687">
    <property type="component" value="Unassembled WGS sequence"/>
</dbReference>